<evidence type="ECO:0000259" key="3">
    <source>
        <dbReference type="Pfam" id="PF03061"/>
    </source>
</evidence>
<dbReference type="InterPro" id="IPR052723">
    <property type="entry name" value="Acyl-CoA_thioesterase_PaaI"/>
</dbReference>
<dbReference type="Gene3D" id="3.10.129.10">
    <property type="entry name" value="Hotdog Thioesterase"/>
    <property type="match status" value="1"/>
</dbReference>
<dbReference type="SUPFAM" id="SSF54637">
    <property type="entry name" value="Thioesterase/thiol ester dehydrase-isomerase"/>
    <property type="match status" value="1"/>
</dbReference>
<gene>
    <name evidence="4" type="primary">paaI</name>
    <name evidence="4" type="ORF">Q5761_07495</name>
</gene>
<dbReference type="Pfam" id="PF03061">
    <property type="entry name" value="4HBT"/>
    <property type="match status" value="1"/>
</dbReference>
<proteinExistence type="predicted"/>
<dbReference type="CDD" id="cd03443">
    <property type="entry name" value="PaaI_thioesterase"/>
    <property type="match status" value="1"/>
</dbReference>
<sequence length="165" mass="17174">MRERIAADPFCRLLGIHLEALAPGYARLSMTVRPDMANFHGVGHGGAVFTLADAAHAAASNSHGVPAVALHVGLHYVAPARPGERLVAEAWEEDRGRRTALYRLAVRRHPDGRLVAAGHGRVFREEPGGGSPPRLGPGAGPLGADAGPAGAARPGPSRDDGEAQR</sequence>
<dbReference type="EMBL" id="CP132508">
    <property type="protein sequence ID" value="WPD18228.1"/>
    <property type="molecule type" value="Genomic_DNA"/>
</dbReference>
<evidence type="ECO:0000256" key="2">
    <source>
        <dbReference type="SAM" id="MobiDB-lite"/>
    </source>
</evidence>
<dbReference type="NCBIfam" id="TIGR00369">
    <property type="entry name" value="unchar_dom_1"/>
    <property type="match status" value="1"/>
</dbReference>
<evidence type="ECO:0000256" key="1">
    <source>
        <dbReference type="ARBA" id="ARBA00022801"/>
    </source>
</evidence>
<dbReference type="InterPro" id="IPR029069">
    <property type="entry name" value="HotDog_dom_sf"/>
</dbReference>
<dbReference type="EC" id="3.1.2.-" evidence="4"/>
<dbReference type="NCBIfam" id="TIGR02286">
    <property type="entry name" value="PaaD"/>
    <property type="match status" value="1"/>
</dbReference>
<accession>A0ABZ0QP97</accession>
<feature type="compositionally biased region" description="Basic and acidic residues" evidence="2">
    <location>
        <begin position="156"/>
        <end position="165"/>
    </location>
</feature>
<keyword evidence="1 4" id="KW-0378">Hydrolase</keyword>
<dbReference type="InterPro" id="IPR006683">
    <property type="entry name" value="Thioestr_dom"/>
</dbReference>
<dbReference type="Proteomes" id="UP001304683">
    <property type="component" value="Chromosome"/>
</dbReference>
<reference evidence="4 5" key="1">
    <citation type="submission" date="2023-08" db="EMBL/GenBank/DDBJ databases">
        <title>Genome sequence of Thermaerobacter compostii strain Ins1, a spore-forming filamentous bacterium isolated from a deep geothermal reservoir.</title>
        <authorList>
            <person name="Bregnard D."/>
            <person name="Gonzalez D."/>
            <person name="Junier P."/>
        </authorList>
    </citation>
    <scope>NUCLEOTIDE SEQUENCE [LARGE SCALE GENOMIC DNA]</scope>
    <source>
        <strain evidence="4 5">Ins1</strain>
    </source>
</reference>
<dbReference type="GO" id="GO:0016787">
    <property type="term" value="F:hydrolase activity"/>
    <property type="evidence" value="ECO:0007669"/>
    <property type="project" value="UniProtKB-KW"/>
</dbReference>
<dbReference type="RefSeq" id="WP_318750081.1">
    <property type="nucleotide sequence ID" value="NZ_CP132508.1"/>
</dbReference>
<protein>
    <submittedName>
        <fullName evidence="4">Hydroxyphenylacetyl-CoA thioesterase PaaI</fullName>
        <ecNumber evidence="4">3.1.2.-</ecNumber>
    </submittedName>
</protein>
<dbReference type="InterPro" id="IPR003736">
    <property type="entry name" value="PAAI_dom"/>
</dbReference>
<organism evidence="4 5">
    <name type="scientific">Thermaerobacter composti</name>
    <dbReference type="NCBI Taxonomy" id="554949"/>
    <lineage>
        <taxon>Bacteria</taxon>
        <taxon>Bacillati</taxon>
        <taxon>Bacillota</taxon>
        <taxon>Clostridia</taxon>
        <taxon>Eubacteriales</taxon>
        <taxon>Clostridiales Family XVII. Incertae Sedis</taxon>
        <taxon>Thermaerobacter</taxon>
    </lineage>
</organism>
<feature type="compositionally biased region" description="Low complexity" evidence="2">
    <location>
        <begin position="142"/>
        <end position="155"/>
    </location>
</feature>
<dbReference type="PANTHER" id="PTHR42856:SF1">
    <property type="entry name" value="ACYL-COENZYME A THIOESTERASE PAAI"/>
    <property type="match status" value="1"/>
</dbReference>
<feature type="domain" description="Thioesterase" evidence="3">
    <location>
        <begin position="40"/>
        <end position="112"/>
    </location>
</feature>
<dbReference type="InterPro" id="IPR011973">
    <property type="entry name" value="PaaD"/>
</dbReference>
<feature type="region of interest" description="Disordered" evidence="2">
    <location>
        <begin position="118"/>
        <end position="165"/>
    </location>
</feature>
<keyword evidence="5" id="KW-1185">Reference proteome</keyword>
<dbReference type="PANTHER" id="PTHR42856">
    <property type="entry name" value="ACYL-COENZYME A THIOESTERASE PAAI"/>
    <property type="match status" value="1"/>
</dbReference>
<name>A0ABZ0QP97_9FIRM</name>
<evidence type="ECO:0000313" key="4">
    <source>
        <dbReference type="EMBL" id="WPD18228.1"/>
    </source>
</evidence>
<evidence type="ECO:0000313" key="5">
    <source>
        <dbReference type="Proteomes" id="UP001304683"/>
    </source>
</evidence>